<proteinExistence type="predicted"/>
<evidence type="ECO:0000256" key="4">
    <source>
        <dbReference type="ARBA" id="ARBA00022989"/>
    </source>
</evidence>
<dbReference type="NCBIfam" id="NF037982">
    <property type="entry name" value="Nramp_1"/>
    <property type="match status" value="1"/>
</dbReference>
<comment type="subcellular location">
    <subcellularLocation>
        <location evidence="1">Membrane</location>
        <topology evidence="1">Multi-pass membrane protein</topology>
    </subcellularLocation>
</comment>
<keyword evidence="2" id="KW-0813">Transport</keyword>
<name>A0A1V0TUH0_9ACTN</name>
<dbReference type="NCBIfam" id="TIGR01197">
    <property type="entry name" value="nramp"/>
    <property type="match status" value="1"/>
</dbReference>
<dbReference type="PANTHER" id="PTHR11706:SF33">
    <property type="entry name" value="NATURAL RESISTANCE-ASSOCIATED MACROPHAGE PROTEIN 2"/>
    <property type="match status" value="1"/>
</dbReference>
<dbReference type="PRINTS" id="PR00447">
    <property type="entry name" value="NATRESASSCMP"/>
</dbReference>
<feature type="transmembrane region" description="Helical" evidence="6">
    <location>
        <begin position="50"/>
        <end position="71"/>
    </location>
</feature>
<dbReference type="GO" id="GO:0015086">
    <property type="term" value="F:cadmium ion transmembrane transporter activity"/>
    <property type="evidence" value="ECO:0007669"/>
    <property type="project" value="TreeGrafter"/>
</dbReference>
<evidence type="ECO:0000256" key="6">
    <source>
        <dbReference type="SAM" id="Phobius"/>
    </source>
</evidence>
<evidence type="ECO:0000313" key="7">
    <source>
        <dbReference type="EMBL" id="ARF56531.1"/>
    </source>
</evidence>
<dbReference type="NCBIfam" id="NF001923">
    <property type="entry name" value="PRK00701.1"/>
    <property type="match status" value="1"/>
</dbReference>
<dbReference type="PANTHER" id="PTHR11706">
    <property type="entry name" value="SOLUTE CARRIER PROTEIN FAMILY 11 MEMBER"/>
    <property type="match status" value="1"/>
</dbReference>
<dbReference type="Pfam" id="PF01566">
    <property type="entry name" value="Nramp"/>
    <property type="match status" value="1"/>
</dbReference>
<dbReference type="STRING" id="553510.B1H19_22245"/>
<feature type="transmembrane region" description="Helical" evidence="6">
    <location>
        <begin position="159"/>
        <end position="179"/>
    </location>
</feature>
<feature type="transmembrane region" description="Helical" evidence="6">
    <location>
        <begin position="124"/>
        <end position="147"/>
    </location>
</feature>
<keyword evidence="4 6" id="KW-1133">Transmembrane helix</keyword>
<accession>A0A1V0TUH0</accession>
<evidence type="ECO:0000256" key="5">
    <source>
        <dbReference type="ARBA" id="ARBA00023136"/>
    </source>
</evidence>
<dbReference type="InterPro" id="IPR001046">
    <property type="entry name" value="NRAMP_fam"/>
</dbReference>
<dbReference type="OrthoDB" id="9787548at2"/>
<feature type="transmembrane region" description="Helical" evidence="6">
    <location>
        <begin position="199"/>
        <end position="221"/>
    </location>
</feature>
<dbReference type="EMBL" id="CP020569">
    <property type="protein sequence ID" value="ARF56531.1"/>
    <property type="molecule type" value="Genomic_DNA"/>
</dbReference>
<feature type="transmembrane region" description="Helical" evidence="6">
    <location>
        <begin position="290"/>
        <end position="316"/>
    </location>
</feature>
<reference evidence="7 8" key="1">
    <citation type="submission" date="2017-04" db="EMBL/GenBank/DDBJ databases">
        <title>Complete Genome Sequence of Streptomyces gilvosporeus F607, a Capable Producer of Natamycin.</title>
        <authorList>
            <person name="Zong G."/>
            <person name="Zhong C."/>
            <person name="Fu J."/>
            <person name="Qin R."/>
            <person name="Cao G."/>
        </authorList>
    </citation>
    <scope>NUCLEOTIDE SEQUENCE [LARGE SCALE GENOMIC DNA]</scope>
    <source>
        <strain evidence="7 8">F607</strain>
    </source>
</reference>
<dbReference type="AlphaFoldDB" id="A0A1V0TUH0"/>
<evidence type="ECO:0000256" key="2">
    <source>
        <dbReference type="ARBA" id="ARBA00022448"/>
    </source>
</evidence>
<keyword evidence="5 6" id="KW-0472">Membrane</keyword>
<protein>
    <submittedName>
        <fullName evidence="7">Divalent metal cation transporter</fullName>
    </submittedName>
</protein>
<feature type="transmembrane region" description="Helical" evidence="6">
    <location>
        <begin position="351"/>
        <end position="374"/>
    </location>
</feature>
<feature type="transmembrane region" description="Helical" evidence="6">
    <location>
        <begin position="20"/>
        <end position="38"/>
    </location>
</feature>
<evidence type="ECO:0000256" key="3">
    <source>
        <dbReference type="ARBA" id="ARBA00022692"/>
    </source>
</evidence>
<sequence length="413" mass="42347">MSPLAPGRAPAPTRPRPLTVVRLMGPAFVAAIAYVDPGNVATNITAGARYGYLLVWVVVGAGAMAMLVQYLSAKLTLATGRTLPELCAERFRRGVRLALWVQAEIVAMATDLAEVVGGAVALQLLFGIPLLPGGLLTGLVSWLVIVVQSRRGQRPFEAVVGGLLAVVLTGFLYDAVSGGFSADRIVSGMVPRFAGPDSLLLACGIVGATVMPHAIYLHGALVRDRHGEAGGRQRTLLGATRIDVMAAMSTAAVVNLAMLVVGAATLGSSAGDSIEAAHRGLAAALGQLPAMLFAVALLASGFAATSVGTYAGAVILEGFVGRTVPLAVRRLLTLVPALAVLALGAEPGRALVLSQVVLSFGIPFALWPLVAFTARRTLMGRLVNGRLTTVCAVAAASVSTLLNAALLWLTIAG</sequence>
<gene>
    <name evidence="7" type="ORF">B1H19_22245</name>
</gene>
<dbReference type="GO" id="GO:0034755">
    <property type="term" value="P:iron ion transmembrane transport"/>
    <property type="evidence" value="ECO:0007669"/>
    <property type="project" value="TreeGrafter"/>
</dbReference>
<dbReference type="KEGG" id="sgv:B1H19_22245"/>
<dbReference type="RefSeq" id="WP_083106565.1">
    <property type="nucleotide sequence ID" value="NZ_CP020569.1"/>
</dbReference>
<keyword evidence="3 6" id="KW-0812">Transmembrane</keyword>
<dbReference type="Proteomes" id="UP000192726">
    <property type="component" value="Chromosome"/>
</dbReference>
<feature type="transmembrane region" description="Helical" evidence="6">
    <location>
        <begin position="386"/>
        <end position="411"/>
    </location>
</feature>
<feature type="transmembrane region" description="Helical" evidence="6">
    <location>
        <begin position="242"/>
        <end position="270"/>
    </location>
</feature>
<organism evidence="7 8">
    <name type="scientific">Streptomyces gilvosporeus</name>
    <dbReference type="NCBI Taxonomy" id="553510"/>
    <lineage>
        <taxon>Bacteria</taxon>
        <taxon>Bacillati</taxon>
        <taxon>Actinomycetota</taxon>
        <taxon>Actinomycetes</taxon>
        <taxon>Kitasatosporales</taxon>
        <taxon>Streptomycetaceae</taxon>
        <taxon>Streptomyces</taxon>
    </lineage>
</organism>
<evidence type="ECO:0000313" key="8">
    <source>
        <dbReference type="Proteomes" id="UP000192726"/>
    </source>
</evidence>
<evidence type="ECO:0000256" key="1">
    <source>
        <dbReference type="ARBA" id="ARBA00004141"/>
    </source>
</evidence>
<keyword evidence="8" id="KW-1185">Reference proteome</keyword>
<dbReference type="GO" id="GO:0005384">
    <property type="term" value="F:manganese ion transmembrane transporter activity"/>
    <property type="evidence" value="ECO:0007669"/>
    <property type="project" value="TreeGrafter"/>
</dbReference>
<dbReference type="GO" id="GO:0005886">
    <property type="term" value="C:plasma membrane"/>
    <property type="evidence" value="ECO:0007669"/>
    <property type="project" value="TreeGrafter"/>
</dbReference>
<feature type="transmembrane region" description="Helical" evidence="6">
    <location>
        <begin position="328"/>
        <end position="345"/>
    </location>
</feature>